<dbReference type="Pfam" id="PF02469">
    <property type="entry name" value="Fasciclin"/>
    <property type="match status" value="1"/>
</dbReference>
<dbReference type="Gene3D" id="2.30.180.10">
    <property type="entry name" value="FAS1 domain"/>
    <property type="match status" value="1"/>
</dbReference>
<evidence type="ECO:0000256" key="2">
    <source>
        <dbReference type="SAM" id="SignalP"/>
    </source>
</evidence>
<dbReference type="PROSITE" id="PS50213">
    <property type="entry name" value="FAS1"/>
    <property type="match status" value="1"/>
</dbReference>
<organism evidence="4 5">
    <name type="scientific">Sphagnum jensenii</name>
    <dbReference type="NCBI Taxonomy" id="128206"/>
    <lineage>
        <taxon>Eukaryota</taxon>
        <taxon>Viridiplantae</taxon>
        <taxon>Streptophyta</taxon>
        <taxon>Embryophyta</taxon>
        <taxon>Bryophyta</taxon>
        <taxon>Sphagnophytina</taxon>
        <taxon>Sphagnopsida</taxon>
        <taxon>Sphagnales</taxon>
        <taxon>Sphagnaceae</taxon>
        <taxon>Sphagnum</taxon>
    </lineage>
</organism>
<accession>A0ABP0VGV4</accession>
<evidence type="ECO:0000256" key="1">
    <source>
        <dbReference type="SAM" id="MobiDB-lite"/>
    </source>
</evidence>
<evidence type="ECO:0000313" key="5">
    <source>
        <dbReference type="Proteomes" id="UP001497444"/>
    </source>
</evidence>
<feature type="region of interest" description="Disordered" evidence="1">
    <location>
        <begin position="210"/>
        <end position="239"/>
    </location>
</feature>
<proteinExistence type="predicted"/>
<gene>
    <name evidence="4" type="ORF">CSSPJE1EN1_LOCUS29046</name>
</gene>
<feature type="signal peptide" evidence="2">
    <location>
        <begin position="1"/>
        <end position="22"/>
    </location>
</feature>
<dbReference type="EMBL" id="CAXAQS010000931">
    <property type="protein sequence ID" value="CAK9253668.1"/>
    <property type="molecule type" value="Genomic_DNA"/>
</dbReference>
<evidence type="ECO:0000259" key="3">
    <source>
        <dbReference type="PROSITE" id="PS50213"/>
    </source>
</evidence>
<dbReference type="PANTHER" id="PTHR33985:SF29">
    <property type="entry name" value="FAS1 DOMAIN-CONTAINING PROTEIN"/>
    <property type="match status" value="1"/>
</dbReference>
<dbReference type="SUPFAM" id="SSF82153">
    <property type="entry name" value="FAS1 domain"/>
    <property type="match status" value="1"/>
</dbReference>
<evidence type="ECO:0000313" key="4">
    <source>
        <dbReference type="EMBL" id="CAK9253668.1"/>
    </source>
</evidence>
<dbReference type="InterPro" id="IPR052806">
    <property type="entry name" value="Fasciclin-like_AGP"/>
</dbReference>
<dbReference type="InterPro" id="IPR000782">
    <property type="entry name" value="FAS1_domain"/>
</dbReference>
<protein>
    <recommendedName>
        <fullName evidence="3">FAS1 domain-containing protein</fullName>
    </recommendedName>
</protein>
<dbReference type="SMART" id="SM00554">
    <property type="entry name" value="FAS1"/>
    <property type="match status" value="1"/>
</dbReference>
<keyword evidence="2" id="KW-0732">Signal</keyword>
<dbReference type="InterPro" id="IPR036378">
    <property type="entry name" value="FAS1_dom_sf"/>
</dbReference>
<reference evidence="4" key="1">
    <citation type="submission" date="2024-02" db="EMBL/GenBank/DDBJ databases">
        <authorList>
            <consortium name="ELIXIR-Norway"/>
            <consortium name="Elixir Norway"/>
        </authorList>
    </citation>
    <scope>NUCLEOTIDE SEQUENCE</scope>
</reference>
<name>A0ABP0VGV4_9BRYO</name>
<sequence>MSARRVIQTFFFLAIFCIFLSAGQFSSAVAQGTPAAAPLAATAAPPPAAAAAPKPTLHDLVIGALRAAGRYNTIAAALDNPADSVLVRADITLFAPADSAFASQSTIQQNDPVAMASMINFHIVTQELPFSDLLRLTVGTKLPTAATGITVLVTDTVSTRYGVDNAIIEDPDLYTDSTIAVHGINAVLNTTYYNSGAAASVPIPRGTNYTVSSGPRSAPTTATTEAAPTGTPESAGADKNGTIPLVSMIGFAPGLRFQQANAATGQFCMVVSLLMFGPLLF</sequence>
<comment type="caution">
    <text evidence="4">The sequence shown here is derived from an EMBL/GenBank/DDBJ whole genome shotgun (WGS) entry which is preliminary data.</text>
</comment>
<feature type="compositionally biased region" description="Low complexity" evidence="1">
    <location>
        <begin position="217"/>
        <end position="235"/>
    </location>
</feature>
<dbReference type="Proteomes" id="UP001497444">
    <property type="component" value="Unassembled WGS sequence"/>
</dbReference>
<feature type="domain" description="FAS1" evidence="3">
    <location>
        <begin position="58"/>
        <end position="188"/>
    </location>
</feature>
<feature type="chain" id="PRO_5047206269" description="FAS1 domain-containing protein" evidence="2">
    <location>
        <begin position="23"/>
        <end position="281"/>
    </location>
</feature>
<dbReference type="PANTHER" id="PTHR33985">
    <property type="entry name" value="OS02G0491300 PROTEIN-RELATED"/>
    <property type="match status" value="1"/>
</dbReference>
<keyword evidence="5" id="KW-1185">Reference proteome</keyword>